<keyword evidence="2" id="KW-1185">Reference proteome</keyword>
<gene>
    <name evidence="1" type="ordered locus">VIT_18s0072g00090</name>
</gene>
<organism evidence="1 2">
    <name type="scientific">Vitis vinifera</name>
    <name type="common">Grape</name>
    <dbReference type="NCBI Taxonomy" id="29760"/>
    <lineage>
        <taxon>Eukaryota</taxon>
        <taxon>Viridiplantae</taxon>
        <taxon>Streptophyta</taxon>
        <taxon>Embryophyta</taxon>
        <taxon>Tracheophyta</taxon>
        <taxon>Spermatophyta</taxon>
        <taxon>Magnoliopsida</taxon>
        <taxon>eudicotyledons</taxon>
        <taxon>Gunneridae</taxon>
        <taxon>Pentapetalae</taxon>
        <taxon>rosids</taxon>
        <taxon>Vitales</taxon>
        <taxon>Vitaceae</taxon>
        <taxon>Viteae</taxon>
        <taxon>Vitis</taxon>
    </lineage>
</organism>
<reference evidence="2" key="1">
    <citation type="journal article" date="2007" name="Nature">
        <title>The grapevine genome sequence suggests ancestral hexaploidization in major angiosperm phyla.</title>
        <authorList>
            <consortium name="The French-Italian Public Consortium for Grapevine Genome Characterization."/>
            <person name="Jaillon O."/>
            <person name="Aury J.-M."/>
            <person name="Noel B."/>
            <person name="Policriti A."/>
            <person name="Clepet C."/>
            <person name="Casagrande A."/>
            <person name="Choisne N."/>
            <person name="Aubourg S."/>
            <person name="Vitulo N."/>
            <person name="Jubin C."/>
            <person name="Vezzi A."/>
            <person name="Legeai F."/>
            <person name="Hugueney P."/>
            <person name="Dasilva C."/>
            <person name="Horner D."/>
            <person name="Mica E."/>
            <person name="Jublot D."/>
            <person name="Poulain J."/>
            <person name="Bruyere C."/>
            <person name="Billault A."/>
            <person name="Segurens B."/>
            <person name="Gouyvenoux M."/>
            <person name="Ugarte E."/>
            <person name="Cattonaro F."/>
            <person name="Anthouard V."/>
            <person name="Vico V."/>
            <person name="Del Fabbro C."/>
            <person name="Alaux M."/>
            <person name="Di Gaspero G."/>
            <person name="Dumas V."/>
            <person name="Felice N."/>
            <person name="Paillard S."/>
            <person name="Juman I."/>
            <person name="Moroldo M."/>
            <person name="Scalabrin S."/>
            <person name="Canaguier A."/>
            <person name="Le Clainche I."/>
            <person name="Malacrida G."/>
            <person name="Durand E."/>
            <person name="Pesole G."/>
            <person name="Laucou V."/>
            <person name="Chatelet P."/>
            <person name="Merdinoglu D."/>
            <person name="Delledonne M."/>
            <person name="Pezzotti M."/>
            <person name="Lecharny A."/>
            <person name="Scarpelli C."/>
            <person name="Artiguenave F."/>
            <person name="Pe M.E."/>
            <person name="Valle G."/>
            <person name="Morgante M."/>
            <person name="Caboche M."/>
            <person name="Adam-Blondon A.-F."/>
            <person name="Weissenbach J."/>
            <person name="Quetier F."/>
            <person name="Wincker P."/>
        </authorList>
    </citation>
    <scope>NUCLEOTIDE SEQUENCE [LARGE SCALE GENOMIC DNA]</scope>
    <source>
        <strain evidence="2">cv. Pinot noir / PN40024</strain>
    </source>
</reference>
<name>F6GY66_VITVI</name>
<dbReference type="EMBL" id="FN594968">
    <property type="protein sequence ID" value="CCB44902.1"/>
    <property type="molecule type" value="Genomic_DNA"/>
</dbReference>
<evidence type="ECO:0000313" key="2">
    <source>
        <dbReference type="Proteomes" id="UP000009183"/>
    </source>
</evidence>
<dbReference type="InParanoid" id="F6GY66"/>
<proteinExistence type="predicted"/>
<evidence type="ECO:0000313" key="1">
    <source>
        <dbReference type="EMBL" id="CCB44902.1"/>
    </source>
</evidence>
<accession>F6GY66</accession>
<protein>
    <submittedName>
        <fullName evidence="1">Uncharacterized protein</fullName>
    </submittedName>
</protein>
<dbReference type="Proteomes" id="UP000009183">
    <property type="component" value="Chromosome 18"/>
</dbReference>
<dbReference type="HOGENOM" id="CLU_3432183_0_0_1"/>
<dbReference type="AlphaFoldDB" id="F6GY66"/>
<sequence length="17" mass="2021">MLKCVNFFMEAEGKNFL</sequence>